<dbReference type="InterPro" id="IPR000713">
    <property type="entry name" value="Mur_ligase_N"/>
</dbReference>
<gene>
    <name evidence="10" type="primary">murF</name>
</gene>
<dbReference type="RefSeq" id="WP_028310590.1">
    <property type="nucleotide sequence ID" value="NZ_AXWS01000007.1"/>
</dbReference>
<evidence type="ECO:0000313" key="14">
    <source>
        <dbReference type="Proteomes" id="UP000675920"/>
    </source>
</evidence>
<dbReference type="Pfam" id="PF08245">
    <property type="entry name" value="Mur_ligase_M"/>
    <property type="match status" value="1"/>
</dbReference>
<dbReference type="PANTHER" id="PTHR43024:SF1">
    <property type="entry name" value="UDP-N-ACETYLMURAMOYL-TRIPEPTIDE--D-ALANYL-D-ALANINE LIGASE"/>
    <property type="match status" value="1"/>
</dbReference>
<evidence type="ECO:0000313" key="15">
    <source>
        <dbReference type="RefSeq" id="WP_028310590.1"/>
    </source>
</evidence>
<evidence type="ECO:0000256" key="9">
    <source>
        <dbReference type="ARBA" id="ARBA00023316"/>
    </source>
</evidence>
<evidence type="ECO:0000259" key="11">
    <source>
        <dbReference type="Pfam" id="PF01225"/>
    </source>
</evidence>
<keyword evidence="9 10" id="KW-0961">Cell wall biogenesis/degradation</keyword>
<evidence type="ECO:0000256" key="3">
    <source>
        <dbReference type="ARBA" id="ARBA00022618"/>
    </source>
</evidence>
<evidence type="ECO:0000256" key="7">
    <source>
        <dbReference type="ARBA" id="ARBA00022984"/>
    </source>
</evidence>
<reference evidence="15" key="2">
    <citation type="submission" date="2025-08" db="UniProtKB">
        <authorList>
            <consortium name="RefSeq"/>
        </authorList>
    </citation>
    <scope>IDENTIFICATION</scope>
</reference>
<dbReference type="GO" id="GO:0009252">
    <property type="term" value="P:peptidoglycan biosynthetic process"/>
    <property type="evidence" value="ECO:0007669"/>
    <property type="project" value="UniProtKB-UniRule"/>
</dbReference>
<dbReference type="GO" id="GO:0071555">
    <property type="term" value="P:cell wall organization"/>
    <property type="evidence" value="ECO:0007669"/>
    <property type="project" value="UniProtKB-KW"/>
</dbReference>
<evidence type="ECO:0000256" key="8">
    <source>
        <dbReference type="ARBA" id="ARBA00023306"/>
    </source>
</evidence>
<dbReference type="HAMAP" id="MF_02019">
    <property type="entry name" value="MurF"/>
    <property type="match status" value="1"/>
</dbReference>
<keyword evidence="14" id="KW-1185">Reference proteome</keyword>
<dbReference type="AlphaFoldDB" id="A0A8B6X2B9"/>
<name>A0A8B6X2B9_9BURK</name>
<dbReference type="Proteomes" id="UP000675920">
    <property type="component" value="Unplaced"/>
</dbReference>
<dbReference type="InterPro" id="IPR004101">
    <property type="entry name" value="Mur_ligase_C"/>
</dbReference>
<comment type="function">
    <text evidence="10">Involved in cell wall formation. Catalyzes the final step in the synthesis of UDP-N-acetylmuramoyl-pentapeptide, the precursor of murein.</text>
</comment>
<feature type="domain" description="Mur ligase central" evidence="13">
    <location>
        <begin position="105"/>
        <end position="326"/>
    </location>
</feature>
<reference evidence="15" key="1">
    <citation type="journal article" date="2006" name="J. Mol. Biol.">
        <title>Structure, function and dynamics in the mur family of bacterial cell wall ligases.</title>
        <authorList>
            <person name="Smith C.A."/>
        </authorList>
    </citation>
    <scope>NUCLEOTIDE SEQUENCE</scope>
</reference>
<evidence type="ECO:0000259" key="12">
    <source>
        <dbReference type="Pfam" id="PF02875"/>
    </source>
</evidence>
<dbReference type="InterPro" id="IPR035911">
    <property type="entry name" value="MurE/MurF_N"/>
</dbReference>
<dbReference type="GO" id="GO:0005524">
    <property type="term" value="F:ATP binding"/>
    <property type="evidence" value="ECO:0007669"/>
    <property type="project" value="UniProtKB-UniRule"/>
</dbReference>
<evidence type="ECO:0000256" key="10">
    <source>
        <dbReference type="HAMAP-Rule" id="MF_02019"/>
    </source>
</evidence>
<dbReference type="Gene3D" id="3.40.1190.10">
    <property type="entry name" value="Mur-like, catalytic domain"/>
    <property type="match status" value="1"/>
</dbReference>
<evidence type="ECO:0000256" key="6">
    <source>
        <dbReference type="ARBA" id="ARBA00022960"/>
    </source>
</evidence>
<dbReference type="Gene3D" id="3.90.190.20">
    <property type="entry name" value="Mur ligase, C-terminal domain"/>
    <property type="match status" value="1"/>
</dbReference>
<keyword evidence="4 10" id="KW-0547">Nucleotide-binding</keyword>
<dbReference type="SUPFAM" id="SSF63418">
    <property type="entry name" value="MurE/MurF N-terminal domain"/>
    <property type="match status" value="1"/>
</dbReference>
<accession>A0A8B6X2B9</accession>
<dbReference type="InterPro" id="IPR005863">
    <property type="entry name" value="UDP-N-AcMur_synth"/>
</dbReference>
<keyword evidence="8 10" id="KW-0131">Cell cycle</keyword>
<evidence type="ECO:0000256" key="4">
    <source>
        <dbReference type="ARBA" id="ARBA00022741"/>
    </source>
</evidence>
<dbReference type="InterPro" id="IPR013221">
    <property type="entry name" value="Mur_ligase_cen"/>
</dbReference>
<dbReference type="GO" id="GO:0051301">
    <property type="term" value="P:cell division"/>
    <property type="evidence" value="ECO:0007669"/>
    <property type="project" value="UniProtKB-KW"/>
</dbReference>
<dbReference type="SUPFAM" id="SSF53244">
    <property type="entry name" value="MurD-like peptide ligases, peptide-binding domain"/>
    <property type="match status" value="1"/>
</dbReference>
<dbReference type="Pfam" id="PF02875">
    <property type="entry name" value="Mur_ligase_C"/>
    <property type="match status" value="1"/>
</dbReference>
<dbReference type="GO" id="GO:0008360">
    <property type="term" value="P:regulation of cell shape"/>
    <property type="evidence" value="ECO:0007669"/>
    <property type="project" value="UniProtKB-KW"/>
</dbReference>
<comment type="similarity">
    <text evidence="10">Belongs to the MurCDEF family. MurF subfamily.</text>
</comment>
<dbReference type="InterPro" id="IPR036565">
    <property type="entry name" value="Mur-like_cat_sf"/>
</dbReference>
<sequence length="499" mass="49950">MLSLRAAAAILGCSVVGDGTVVFDRVSSDSRDLRAGDLFVALRGERFDGHGFIAGAAQAGAVAVLAESLPEGFSGNALVVPDTRVALGLLAEGWRRRFALPVIGVTGSNGKTTVKEMLAAILAAAVGETARLATAGNLNNDIGTPLTTLRLHSGHQLAVIEMGMNHPGEIAQLARIAQPTVALVNNAQREHQEFMQSVAAVAQENGSVFAALPADGVAVFPAGTEFDALWRDLAGPRACRSFALDDGFVPGADGAGAESAGRADGAGAGASAAAAASAAADVIGHATPTATGWSLSLTGAVEVAGIDLHLFGRHNALNAVAAAASAAAAGVGAEAIRAGLSAFRPVKGRLQAKVAALAPATGARVLDDTYNANPDSVLAAIDVLAALPAPRVLVLGDMGEVGDNGPQFHAEVGAAARERGIDTLVTMGELAREALAAFANPGTPAPRHPQPPAESAEQAAQAAAFAAGSGGSILVKGSRFMRMERVVAALCGEAATGAH</sequence>
<comment type="subcellular location">
    <subcellularLocation>
        <location evidence="10">Cytoplasm</location>
    </subcellularLocation>
</comment>
<dbReference type="EC" id="6.3.2.10" evidence="10"/>
<keyword evidence="2 10" id="KW-0436">Ligase</keyword>
<dbReference type="SUPFAM" id="SSF53623">
    <property type="entry name" value="MurD-like peptide ligases, catalytic domain"/>
    <property type="match status" value="1"/>
</dbReference>
<feature type="domain" description="Mur ligase N-terminal catalytic" evidence="11">
    <location>
        <begin position="26"/>
        <end position="69"/>
    </location>
</feature>
<keyword evidence="1 10" id="KW-0963">Cytoplasm</keyword>
<keyword evidence="5 10" id="KW-0067">ATP-binding</keyword>
<evidence type="ECO:0000259" key="13">
    <source>
        <dbReference type="Pfam" id="PF08245"/>
    </source>
</evidence>
<dbReference type="GO" id="GO:0047480">
    <property type="term" value="F:UDP-N-acetylmuramoyl-tripeptide-D-alanyl-D-alanine ligase activity"/>
    <property type="evidence" value="ECO:0007669"/>
    <property type="project" value="UniProtKB-UniRule"/>
</dbReference>
<comment type="pathway">
    <text evidence="10">Cell wall biogenesis; peptidoglycan biosynthesis.</text>
</comment>
<comment type="catalytic activity">
    <reaction evidence="10">
        <text>D-alanyl-D-alanine + UDP-N-acetyl-alpha-D-muramoyl-L-alanyl-gamma-D-glutamyl-meso-2,6-diaminopimelate + ATP = UDP-N-acetyl-alpha-D-muramoyl-L-alanyl-gamma-D-glutamyl-meso-2,6-diaminopimeloyl-D-alanyl-D-alanine + ADP + phosphate + H(+)</text>
        <dbReference type="Rhea" id="RHEA:28374"/>
        <dbReference type="ChEBI" id="CHEBI:15378"/>
        <dbReference type="ChEBI" id="CHEBI:30616"/>
        <dbReference type="ChEBI" id="CHEBI:43474"/>
        <dbReference type="ChEBI" id="CHEBI:57822"/>
        <dbReference type="ChEBI" id="CHEBI:61386"/>
        <dbReference type="ChEBI" id="CHEBI:83905"/>
        <dbReference type="ChEBI" id="CHEBI:456216"/>
        <dbReference type="EC" id="6.3.2.10"/>
    </reaction>
</comment>
<feature type="domain" description="Mur ligase C-terminal" evidence="12">
    <location>
        <begin position="361"/>
        <end position="479"/>
    </location>
</feature>
<dbReference type="GO" id="GO:0005737">
    <property type="term" value="C:cytoplasm"/>
    <property type="evidence" value="ECO:0007669"/>
    <property type="project" value="UniProtKB-SubCell"/>
</dbReference>
<organism evidence="14 15">
    <name type="scientific">Derxia gummosa DSM 723</name>
    <dbReference type="NCBI Taxonomy" id="1121388"/>
    <lineage>
        <taxon>Bacteria</taxon>
        <taxon>Pseudomonadati</taxon>
        <taxon>Pseudomonadota</taxon>
        <taxon>Betaproteobacteria</taxon>
        <taxon>Burkholderiales</taxon>
        <taxon>Alcaligenaceae</taxon>
        <taxon>Derxia</taxon>
    </lineage>
</organism>
<dbReference type="UniPathway" id="UPA00219"/>
<keyword evidence="3 10" id="KW-0132">Cell division</keyword>
<evidence type="ECO:0000256" key="2">
    <source>
        <dbReference type="ARBA" id="ARBA00022598"/>
    </source>
</evidence>
<dbReference type="Gene3D" id="3.40.1390.10">
    <property type="entry name" value="MurE/MurF, N-terminal domain"/>
    <property type="match status" value="1"/>
</dbReference>
<keyword evidence="6 10" id="KW-0133">Cell shape</keyword>
<dbReference type="PANTHER" id="PTHR43024">
    <property type="entry name" value="UDP-N-ACETYLMURAMOYL-TRIPEPTIDE--D-ALANYL-D-ALANINE LIGASE"/>
    <property type="match status" value="1"/>
</dbReference>
<dbReference type="Pfam" id="PF01225">
    <property type="entry name" value="Mur_ligase"/>
    <property type="match status" value="1"/>
</dbReference>
<evidence type="ECO:0000256" key="5">
    <source>
        <dbReference type="ARBA" id="ARBA00022840"/>
    </source>
</evidence>
<keyword evidence="7 10" id="KW-0573">Peptidoglycan synthesis</keyword>
<dbReference type="OrthoDB" id="9800958at2"/>
<dbReference type="InterPro" id="IPR051046">
    <property type="entry name" value="MurCDEF_CellWall_CoF430Synth"/>
</dbReference>
<feature type="binding site" evidence="10">
    <location>
        <begin position="107"/>
        <end position="113"/>
    </location>
    <ligand>
        <name>ATP</name>
        <dbReference type="ChEBI" id="CHEBI:30616"/>
    </ligand>
</feature>
<proteinExistence type="inferred from homology"/>
<dbReference type="InterPro" id="IPR036615">
    <property type="entry name" value="Mur_ligase_C_dom_sf"/>
</dbReference>
<evidence type="ECO:0000256" key="1">
    <source>
        <dbReference type="ARBA" id="ARBA00022490"/>
    </source>
</evidence>
<protein>
    <recommendedName>
        <fullName evidence="10">UDP-N-acetylmuramoyl-tripeptide--D-alanyl-D-alanine ligase</fullName>
        <ecNumber evidence="10">6.3.2.10</ecNumber>
    </recommendedName>
    <alternativeName>
        <fullName evidence="10">D-alanyl-D-alanine-adding enzyme</fullName>
    </alternativeName>
</protein>